<dbReference type="InterPro" id="IPR003340">
    <property type="entry name" value="B3_DNA-bd"/>
</dbReference>
<evidence type="ECO:0000256" key="2">
    <source>
        <dbReference type="ARBA" id="ARBA00023015"/>
    </source>
</evidence>
<dbReference type="SMART" id="SM01019">
    <property type="entry name" value="B3"/>
    <property type="match status" value="5"/>
</dbReference>
<keyword evidence="2" id="KW-0805">Transcription regulation</keyword>
<evidence type="ECO:0000256" key="3">
    <source>
        <dbReference type="ARBA" id="ARBA00023125"/>
    </source>
</evidence>
<keyword evidence="9" id="KW-1185">Reference proteome</keyword>
<evidence type="ECO:0000313" key="9">
    <source>
        <dbReference type="Proteomes" id="UP000827721"/>
    </source>
</evidence>
<protein>
    <recommendedName>
        <fullName evidence="7">TF-B3 domain-containing protein</fullName>
    </recommendedName>
</protein>
<evidence type="ECO:0000259" key="7">
    <source>
        <dbReference type="PROSITE" id="PS50863"/>
    </source>
</evidence>
<feature type="domain" description="TF-B3" evidence="7">
    <location>
        <begin position="595"/>
        <end position="673"/>
    </location>
</feature>
<dbReference type="Pfam" id="PF03004">
    <property type="entry name" value="Transposase_24"/>
    <property type="match status" value="1"/>
</dbReference>
<evidence type="ECO:0000256" key="6">
    <source>
        <dbReference type="SAM" id="MobiDB-lite"/>
    </source>
</evidence>
<dbReference type="Gene3D" id="2.40.330.10">
    <property type="entry name" value="DNA-binding pseudobarrel domain"/>
    <property type="match status" value="6"/>
</dbReference>
<keyword evidence="4" id="KW-0804">Transcription</keyword>
<dbReference type="CDD" id="cd10017">
    <property type="entry name" value="B3_DNA"/>
    <property type="match status" value="5"/>
</dbReference>
<feature type="domain" description="TF-B3" evidence="7">
    <location>
        <begin position="365"/>
        <end position="441"/>
    </location>
</feature>
<evidence type="ECO:0000256" key="4">
    <source>
        <dbReference type="ARBA" id="ARBA00023163"/>
    </source>
</evidence>
<feature type="region of interest" description="Disordered" evidence="6">
    <location>
        <begin position="1008"/>
        <end position="1064"/>
    </location>
</feature>
<dbReference type="InterPro" id="IPR015300">
    <property type="entry name" value="DNA-bd_pseudobarrel_sf"/>
</dbReference>
<sequence length="1330" mass="152528">MSNSMAETPSHFYKVILPETIADKKLRIPDKFVREFGDELPAFVRFIVPNGRVWRVGLMKDGRKNSKHQVEIESKDFIDKSQGSSGAKRRGRGKTRSVAYRARDLEVNIYQGRIVTPEVVREISIIFSQNIIGPWITYTEYPEEEREALFARFKRIQFRYTCTEEDLKAAFLTTVSILYGNWMYQLRKPIFKKYKSPKDRIVHPPNNVSAVVWKQMVEKWTDAKWQILKWDVQEKSKRNANNHSNVQMCHTTGSASYAKYRYDQLKQNGVEPSPIECFKKFNMSKTKDGGEKWTSEKAKELHEKMESKKKSVAVNQDSEIDDWDIYREVVGTSHGYVLGMGRGIKAEDGSCKRARGNRCAALERIPENFVRKFGDELSAAVTLTVPNGRTWHVQLTKDEKKIWLHDGWHDFVKCYSICAGYFLVFKYGKNSSFHVLIFDKTACEVQYEKNLLNQDEMKIEIMDFATPNSPSNSSKNKAFDKCCSSSGKIYAPQSQLKREKPSRGLVLGTNSCRKCSASFETPKFKHPNNPDSSTQDAHEEVVKMQFRYYGSASARKRKVRTNEREREIHAANAFEPANPYCRVVLQPSYLTIMCLPSSFSKKHFNGVLGFIKLQLSNGKQWPVRCIYRRQRAVFSQGWRAFILDNNLGEGDVCVFEVLRSRDIVVKVTVFRVLKSAEFVNRPSFGSARGSNRSRKCVASPENPKYKRPVDMRSKRCKIEELDEINKSDALGDESELTKARHKVEAHSSDKENERTKLHGIALLGLLEDMGISVSRNFRHIAAEERERAIAAARLFNPKNPSFMVILQPDNLNSCRVSVPVKFAMQCLSRDSKCIKVQDSDGREWPGITTWCGRCVVAPVSVKPLSTYQLKPLLTIIVYFSASKWRAEPLLSNSMKETPSHFFKVILPETLSDKKLRIPDMFVMKFGDELSAFATLTAPNGRAWRVGLTKDGRKTWFDEGWHDFIEYHSITAGYFLVFKYVKNSNFHILVFDLSACEINYTYKPEEPENYEQNSIHQDEMESEDSAELVHSRTPKPPSSSAEKNFSDKWQGKRPVSDTDIAPLQQNQAKPYSGSALGIDRCCNCATSVEKSLKFKDGCEMQRKRCRVEEPEEKNESNAVDESWIGKLNSIEMYNSQGSLRCKRNLDGNSKSSCARSPLAHHMDLKIDRTKSKATTDNNEEDEHPTVDELELMAALEDAGICFTGRFGSLEAEERERALNAARLFKPEIPSFMVILRSCHTYSIRNHLFVPAKFANKYLSRDVHVKFIKLQASDEREWPVQIIWKHNGVSLRKGWAEFSSDKNMKEGDICVFELVRMEDILLKVSVFHETIE</sequence>
<feature type="compositionally biased region" description="Basic and acidic residues" evidence="6">
    <location>
        <begin position="1043"/>
        <end position="1055"/>
    </location>
</feature>
<feature type="compositionally biased region" description="Basic and acidic residues" evidence="6">
    <location>
        <begin position="735"/>
        <end position="752"/>
    </location>
</feature>
<dbReference type="PANTHER" id="PTHR31920">
    <property type="entry name" value="B3 DOMAIN-CONTAINING"/>
    <property type="match status" value="1"/>
</dbReference>
<dbReference type="SUPFAM" id="SSF101936">
    <property type="entry name" value="DNA-binding pseudobarrel domain"/>
    <property type="match status" value="6"/>
</dbReference>
<dbReference type="EMBL" id="JAFEMO010000002">
    <property type="protein sequence ID" value="KAH7575168.1"/>
    <property type="molecule type" value="Genomic_DNA"/>
</dbReference>
<evidence type="ECO:0000313" key="8">
    <source>
        <dbReference type="EMBL" id="KAH7575168.1"/>
    </source>
</evidence>
<dbReference type="InterPro" id="IPR050655">
    <property type="entry name" value="Plant_B3_domain"/>
</dbReference>
<evidence type="ECO:0000256" key="1">
    <source>
        <dbReference type="ARBA" id="ARBA00004123"/>
    </source>
</evidence>
<dbReference type="Proteomes" id="UP000827721">
    <property type="component" value="Unassembled WGS sequence"/>
</dbReference>
<dbReference type="InterPro" id="IPR004252">
    <property type="entry name" value="Probable_transposase_24"/>
</dbReference>
<dbReference type="PANTHER" id="PTHR31920:SF51">
    <property type="entry name" value="BINDING PROTEIN, PUTATIVE-RELATED"/>
    <property type="match status" value="1"/>
</dbReference>
<keyword evidence="5" id="KW-0539">Nucleus</keyword>
<comment type="subcellular location">
    <subcellularLocation>
        <location evidence="1">Nucleus</location>
    </subcellularLocation>
</comment>
<accession>A0ABQ8IF91</accession>
<name>A0ABQ8IF91_9ROSI</name>
<keyword evidence="3" id="KW-0238">DNA-binding</keyword>
<gene>
    <name evidence="8" type="ORF">JRO89_XS02G0057200</name>
</gene>
<organism evidence="8 9">
    <name type="scientific">Xanthoceras sorbifolium</name>
    <dbReference type="NCBI Taxonomy" id="99658"/>
    <lineage>
        <taxon>Eukaryota</taxon>
        <taxon>Viridiplantae</taxon>
        <taxon>Streptophyta</taxon>
        <taxon>Embryophyta</taxon>
        <taxon>Tracheophyta</taxon>
        <taxon>Spermatophyta</taxon>
        <taxon>Magnoliopsida</taxon>
        <taxon>eudicotyledons</taxon>
        <taxon>Gunneridae</taxon>
        <taxon>Pentapetalae</taxon>
        <taxon>rosids</taxon>
        <taxon>malvids</taxon>
        <taxon>Sapindales</taxon>
        <taxon>Sapindaceae</taxon>
        <taxon>Xanthoceroideae</taxon>
        <taxon>Xanthoceras</taxon>
    </lineage>
</organism>
<comment type="caution">
    <text evidence="8">The sequence shown here is derived from an EMBL/GenBank/DDBJ whole genome shotgun (WGS) entry which is preliminary data.</text>
</comment>
<reference evidence="8 9" key="1">
    <citation type="submission" date="2021-02" db="EMBL/GenBank/DDBJ databases">
        <title>Plant Genome Project.</title>
        <authorList>
            <person name="Zhang R.-G."/>
        </authorList>
    </citation>
    <scope>NUCLEOTIDE SEQUENCE [LARGE SCALE GENOMIC DNA]</scope>
    <source>
        <tissue evidence="8">Leaves</tissue>
    </source>
</reference>
<dbReference type="Pfam" id="PF02362">
    <property type="entry name" value="B3"/>
    <property type="match status" value="4"/>
</dbReference>
<dbReference type="PROSITE" id="PS50863">
    <property type="entry name" value="B3"/>
    <property type="match status" value="4"/>
</dbReference>
<feature type="domain" description="TF-B3" evidence="7">
    <location>
        <begin position="900"/>
        <end position="993"/>
    </location>
</feature>
<feature type="domain" description="TF-B3" evidence="7">
    <location>
        <begin position="1231"/>
        <end position="1328"/>
    </location>
</feature>
<proteinExistence type="predicted"/>
<feature type="region of interest" description="Disordered" evidence="6">
    <location>
        <begin position="732"/>
        <end position="752"/>
    </location>
</feature>
<evidence type="ECO:0000256" key="5">
    <source>
        <dbReference type="ARBA" id="ARBA00023242"/>
    </source>
</evidence>